<dbReference type="InterPro" id="IPR036291">
    <property type="entry name" value="NAD(P)-bd_dom_sf"/>
</dbReference>
<dbReference type="PRINTS" id="PR00080">
    <property type="entry name" value="SDRFAMILY"/>
</dbReference>
<evidence type="ECO:0000313" key="4">
    <source>
        <dbReference type="Proteomes" id="UP000264071"/>
    </source>
</evidence>
<comment type="caution">
    <text evidence="3">The sequence shown here is derived from an EMBL/GenBank/DDBJ whole genome shotgun (WGS) entry which is preliminary data.</text>
</comment>
<accession>A0A3D4V9H4</accession>
<dbReference type="SUPFAM" id="SSF51735">
    <property type="entry name" value="NAD(P)-binding Rossmann-fold domains"/>
    <property type="match status" value="1"/>
</dbReference>
<gene>
    <name evidence="3" type="ORF">DGD08_11225</name>
</gene>
<evidence type="ECO:0000313" key="3">
    <source>
        <dbReference type="EMBL" id="HCT57761.1"/>
    </source>
</evidence>
<dbReference type="SMART" id="SM00822">
    <property type="entry name" value="PKS_KR"/>
    <property type="match status" value="1"/>
</dbReference>
<dbReference type="InterPro" id="IPR020904">
    <property type="entry name" value="Sc_DH/Rdtase_CS"/>
</dbReference>
<dbReference type="CDD" id="cd05233">
    <property type="entry name" value="SDR_c"/>
    <property type="match status" value="1"/>
</dbReference>
<name>A0A3D4V9H4_9BACT</name>
<protein>
    <submittedName>
        <fullName evidence="3">SDR family NAD(P)-dependent oxidoreductase</fullName>
    </submittedName>
</protein>
<proteinExistence type="inferred from homology"/>
<dbReference type="InterPro" id="IPR057326">
    <property type="entry name" value="KR_dom"/>
</dbReference>
<dbReference type="GO" id="GO:0016616">
    <property type="term" value="F:oxidoreductase activity, acting on the CH-OH group of donors, NAD or NADP as acceptor"/>
    <property type="evidence" value="ECO:0007669"/>
    <property type="project" value="TreeGrafter"/>
</dbReference>
<dbReference type="InterPro" id="IPR002347">
    <property type="entry name" value="SDR_fam"/>
</dbReference>
<dbReference type="Gene3D" id="3.40.50.720">
    <property type="entry name" value="NAD(P)-binding Rossmann-like Domain"/>
    <property type="match status" value="1"/>
</dbReference>
<feature type="domain" description="Ketoreductase" evidence="2">
    <location>
        <begin position="6"/>
        <end position="194"/>
    </location>
</feature>
<dbReference type="Proteomes" id="UP000264071">
    <property type="component" value="Unassembled WGS sequence"/>
</dbReference>
<comment type="similarity">
    <text evidence="1">Belongs to the short-chain dehydrogenases/reductases (SDR) family.</text>
</comment>
<sequence>MTNRSPAVLITGAATGIGAACATAFARAGWRVGVCTLPDTRAEADAVVAACQAIGQDALVVEVDVTDDASCRAAAAAFENHMGQLDGLVNCAGTTRFIPHGDLEALPSSEFGRTNNVNVLGTFQMIRACRAGLERSGRGAIVNYSSIAGISGVGSSVAYAASKGAVSTLTISMARALAPHIRVNAIAPGYVAGGLPSRVLETEALAAVEAKYLETQPLKRLLTPVEVAELTIFLIAGPPGITGEIIRMDNGLHLNG</sequence>
<dbReference type="Pfam" id="PF13561">
    <property type="entry name" value="adh_short_C2"/>
    <property type="match status" value="1"/>
</dbReference>
<reference evidence="3 4" key="1">
    <citation type="journal article" date="2018" name="Nat. Biotechnol.">
        <title>A standardized bacterial taxonomy based on genome phylogeny substantially revises the tree of life.</title>
        <authorList>
            <person name="Parks D.H."/>
            <person name="Chuvochina M."/>
            <person name="Waite D.W."/>
            <person name="Rinke C."/>
            <person name="Skarshewski A."/>
            <person name="Chaumeil P.A."/>
            <person name="Hugenholtz P."/>
        </authorList>
    </citation>
    <scope>NUCLEOTIDE SEQUENCE [LARGE SCALE GENOMIC DNA]</scope>
    <source>
        <strain evidence="3">UBA8844</strain>
    </source>
</reference>
<dbReference type="PROSITE" id="PS51257">
    <property type="entry name" value="PROKAR_LIPOPROTEIN"/>
    <property type="match status" value="1"/>
</dbReference>
<organism evidence="3 4">
    <name type="scientific">Gemmatimonas aurantiaca</name>
    <dbReference type="NCBI Taxonomy" id="173480"/>
    <lineage>
        <taxon>Bacteria</taxon>
        <taxon>Pseudomonadati</taxon>
        <taxon>Gemmatimonadota</taxon>
        <taxon>Gemmatimonadia</taxon>
        <taxon>Gemmatimonadales</taxon>
        <taxon>Gemmatimonadaceae</taxon>
        <taxon>Gemmatimonas</taxon>
    </lineage>
</organism>
<evidence type="ECO:0000256" key="1">
    <source>
        <dbReference type="ARBA" id="ARBA00006484"/>
    </source>
</evidence>
<dbReference type="PRINTS" id="PR00081">
    <property type="entry name" value="GDHRDH"/>
</dbReference>
<dbReference type="OMA" id="RQAIPRY"/>
<evidence type="ECO:0000259" key="2">
    <source>
        <dbReference type="SMART" id="SM00822"/>
    </source>
</evidence>
<dbReference type="AlphaFoldDB" id="A0A3D4V9H4"/>
<dbReference type="FunFam" id="3.40.50.720:FF:000084">
    <property type="entry name" value="Short-chain dehydrogenase reductase"/>
    <property type="match status" value="1"/>
</dbReference>
<dbReference type="EMBL" id="DPIY01000010">
    <property type="protein sequence ID" value="HCT57761.1"/>
    <property type="molecule type" value="Genomic_DNA"/>
</dbReference>
<dbReference type="PROSITE" id="PS00061">
    <property type="entry name" value="ADH_SHORT"/>
    <property type="match status" value="1"/>
</dbReference>
<dbReference type="PANTHER" id="PTHR42760">
    <property type="entry name" value="SHORT-CHAIN DEHYDROGENASES/REDUCTASES FAMILY MEMBER"/>
    <property type="match status" value="1"/>
</dbReference>